<keyword evidence="2" id="KW-1185">Reference proteome</keyword>
<dbReference type="OrthoDB" id="10500085at2759"/>
<evidence type="ECO:0000313" key="2">
    <source>
        <dbReference type="Proteomes" id="UP001165082"/>
    </source>
</evidence>
<dbReference type="Proteomes" id="UP001165082">
    <property type="component" value="Unassembled WGS sequence"/>
</dbReference>
<name>A0A9W7DPE0_9STRA</name>
<comment type="caution">
    <text evidence="1">The sequence shown here is derived from an EMBL/GenBank/DDBJ whole genome shotgun (WGS) entry which is preliminary data.</text>
</comment>
<reference evidence="1" key="1">
    <citation type="submission" date="2022-07" db="EMBL/GenBank/DDBJ databases">
        <title>Genome analysis of Parmales, a sister group of diatoms, reveals the evolutionary specialization of diatoms from phago-mixotrophs to photoautotrophs.</title>
        <authorList>
            <person name="Ban H."/>
            <person name="Sato S."/>
            <person name="Yoshikawa S."/>
            <person name="Kazumasa Y."/>
            <person name="Nakamura Y."/>
            <person name="Ichinomiya M."/>
            <person name="Saitoh K."/>
            <person name="Sato N."/>
            <person name="Blanc-Mathieu R."/>
            <person name="Endo H."/>
            <person name="Kuwata A."/>
            <person name="Ogata H."/>
        </authorList>
    </citation>
    <scope>NUCLEOTIDE SEQUENCE</scope>
</reference>
<protein>
    <submittedName>
        <fullName evidence="1">Uncharacterized protein</fullName>
    </submittedName>
</protein>
<proteinExistence type="predicted"/>
<organism evidence="1 2">
    <name type="scientific">Triparma retinervis</name>
    <dbReference type="NCBI Taxonomy" id="2557542"/>
    <lineage>
        <taxon>Eukaryota</taxon>
        <taxon>Sar</taxon>
        <taxon>Stramenopiles</taxon>
        <taxon>Ochrophyta</taxon>
        <taxon>Bolidophyceae</taxon>
        <taxon>Parmales</taxon>
        <taxon>Triparmaceae</taxon>
        <taxon>Triparma</taxon>
    </lineage>
</organism>
<accession>A0A9W7DPE0</accession>
<dbReference type="AlphaFoldDB" id="A0A9W7DPE0"/>
<sequence length="273" mass="29745">MERHQVEASIKTWASLSSGGEEEGAGNYIFKALGYTVVVGVATSALTNEKTLGEIWGGYEGGLPGWLRNKVWVYLIIYLWLNHGLSPSTYHGSAGPLSSAYLRYSRPSQSFDPSLDESCVNDGVEMKDVWVASATRGKWILPGVDLELRAGEVTRVRTVGWGEVAREMRGQVEGWGRRERGKVEGRMVCLLWEGGEEGGGGGGLLKKRAPKDVEGGLVTALEPYYKNGSLEGVCVIAGREIDGRTRDWLLTLGACVVVEGEDGVDFDEWRKGT</sequence>
<gene>
    <name evidence="1" type="ORF">TrRE_jg9150</name>
</gene>
<evidence type="ECO:0000313" key="1">
    <source>
        <dbReference type="EMBL" id="GMH49742.1"/>
    </source>
</evidence>
<dbReference type="EMBL" id="BRXZ01003204">
    <property type="protein sequence ID" value="GMH49742.1"/>
    <property type="molecule type" value="Genomic_DNA"/>
</dbReference>